<proteinExistence type="predicted"/>
<dbReference type="Pfam" id="PF08238">
    <property type="entry name" value="Sel1"/>
    <property type="match status" value="2"/>
</dbReference>
<dbReference type="SMART" id="SM00671">
    <property type="entry name" value="SEL1"/>
    <property type="match status" value="2"/>
</dbReference>
<comment type="caution">
    <text evidence="3">The sequence shown here is derived from an EMBL/GenBank/DDBJ whole genome shotgun (WGS) entry which is preliminary data.</text>
</comment>
<accession>A0ABU0YJU9</accession>
<feature type="region of interest" description="Disordered" evidence="1">
    <location>
        <begin position="209"/>
        <end position="312"/>
    </location>
</feature>
<organism evidence="3 4">
    <name type="scientific">Dongia sedimenti</name>
    <dbReference type="NCBI Taxonomy" id="3064282"/>
    <lineage>
        <taxon>Bacteria</taxon>
        <taxon>Pseudomonadati</taxon>
        <taxon>Pseudomonadota</taxon>
        <taxon>Alphaproteobacteria</taxon>
        <taxon>Rhodospirillales</taxon>
        <taxon>Dongiaceae</taxon>
        <taxon>Dongia</taxon>
    </lineage>
</organism>
<dbReference type="Gene3D" id="1.25.40.10">
    <property type="entry name" value="Tetratricopeptide repeat domain"/>
    <property type="match status" value="1"/>
</dbReference>
<dbReference type="PANTHER" id="PTHR43628:SF1">
    <property type="entry name" value="CHITIN SYNTHASE REGULATORY FACTOR 2-RELATED"/>
    <property type="match status" value="1"/>
</dbReference>
<reference evidence="4" key="1">
    <citation type="submission" date="2023-08" db="EMBL/GenBank/DDBJ databases">
        <title>Rhodospirillaceae gen. nov., a novel taxon isolated from the Yangtze River Yuezi River estuary sludge.</title>
        <authorList>
            <person name="Ruan L."/>
        </authorList>
    </citation>
    <scope>NUCLEOTIDE SEQUENCE [LARGE SCALE GENOMIC DNA]</scope>
    <source>
        <strain evidence="4">R-7</strain>
    </source>
</reference>
<evidence type="ECO:0000256" key="2">
    <source>
        <dbReference type="SAM" id="SignalP"/>
    </source>
</evidence>
<protein>
    <submittedName>
        <fullName evidence="3">Tetratricopeptide repeat protein</fullName>
    </submittedName>
</protein>
<dbReference type="InterPro" id="IPR011990">
    <property type="entry name" value="TPR-like_helical_dom_sf"/>
</dbReference>
<evidence type="ECO:0000313" key="4">
    <source>
        <dbReference type="Proteomes" id="UP001230156"/>
    </source>
</evidence>
<feature type="chain" id="PRO_5045449705" evidence="2">
    <location>
        <begin position="31"/>
        <end position="312"/>
    </location>
</feature>
<gene>
    <name evidence="3" type="ORF">Q8A70_07090</name>
</gene>
<dbReference type="EMBL" id="JAUYVI010000002">
    <property type="protein sequence ID" value="MDQ7247425.1"/>
    <property type="molecule type" value="Genomic_DNA"/>
</dbReference>
<feature type="compositionally biased region" description="Low complexity" evidence="1">
    <location>
        <begin position="296"/>
        <end position="305"/>
    </location>
</feature>
<sequence length="312" mass="32753">MFRSLKLSASPRPGKPVLALAALLLGFNLAACSSDPPPDMNTVKKLVAEDRQFDALKILIPLAQDGDPQAQYELAGFYHYGYVGANDYAKALKWYRASARQGYADSMVGLSVMYLGGQGVAKDRREAFVWLNLAAQYMGDKQALAKVKAVRDEIGRTLTKDDIAFAKAESLLLQPETSSVQPNEAESIDHLPDMATTQEAPAAVATEPLQNVPPDTLPLTSAPVSSAPASSAPSLPQMELQPSLPAAPRPAAITTPPVTTKPASTTPASTLPVTTLPATTAPATPQPVPPPPLPPSSSNAAPATAVDPVPEF</sequence>
<keyword evidence="2" id="KW-0732">Signal</keyword>
<feature type="compositionally biased region" description="Low complexity" evidence="1">
    <location>
        <begin position="217"/>
        <end position="236"/>
    </location>
</feature>
<name>A0ABU0YJU9_9PROT</name>
<dbReference type="Proteomes" id="UP001230156">
    <property type="component" value="Unassembled WGS sequence"/>
</dbReference>
<dbReference type="SUPFAM" id="SSF81901">
    <property type="entry name" value="HCP-like"/>
    <property type="match status" value="1"/>
</dbReference>
<keyword evidence="4" id="KW-1185">Reference proteome</keyword>
<dbReference type="RefSeq" id="WP_379954826.1">
    <property type="nucleotide sequence ID" value="NZ_JAUYVI010000002.1"/>
</dbReference>
<dbReference type="InterPro" id="IPR052945">
    <property type="entry name" value="Mitotic_Regulator"/>
</dbReference>
<dbReference type="InterPro" id="IPR006597">
    <property type="entry name" value="Sel1-like"/>
</dbReference>
<dbReference type="PANTHER" id="PTHR43628">
    <property type="entry name" value="ACTIVATOR OF C KINASE PROTEIN 1-RELATED"/>
    <property type="match status" value="1"/>
</dbReference>
<feature type="compositionally biased region" description="Low complexity" evidence="1">
    <location>
        <begin position="249"/>
        <end position="283"/>
    </location>
</feature>
<evidence type="ECO:0000313" key="3">
    <source>
        <dbReference type="EMBL" id="MDQ7247425.1"/>
    </source>
</evidence>
<feature type="signal peptide" evidence="2">
    <location>
        <begin position="1"/>
        <end position="30"/>
    </location>
</feature>
<feature type="compositionally biased region" description="Pro residues" evidence="1">
    <location>
        <begin position="284"/>
        <end position="295"/>
    </location>
</feature>
<evidence type="ECO:0000256" key="1">
    <source>
        <dbReference type="SAM" id="MobiDB-lite"/>
    </source>
</evidence>